<keyword evidence="2" id="KW-0449">Lipoprotein</keyword>
<proteinExistence type="inferred from homology"/>
<keyword evidence="4" id="KW-1185">Reference proteome</keyword>
<evidence type="ECO:0000256" key="2">
    <source>
        <dbReference type="RuleBase" id="RU362097"/>
    </source>
</evidence>
<protein>
    <submittedName>
        <fullName evidence="3">Efflux transporter outer membrane subunit</fullName>
    </submittedName>
</protein>
<dbReference type="Proteomes" id="UP000634011">
    <property type="component" value="Unassembled WGS sequence"/>
</dbReference>
<feature type="signal peptide" evidence="2">
    <location>
        <begin position="1"/>
        <end position="31"/>
    </location>
</feature>
<dbReference type="PANTHER" id="PTHR30203:SF33">
    <property type="entry name" value="BLR4455 PROTEIN"/>
    <property type="match status" value="1"/>
</dbReference>
<keyword evidence="2" id="KW-0564">Palmitate</keyword>
<dbReference type="AlphaFoldDB" id="A0A923KJ30"/>
<name>A0A923KJ30_9BURK</name>
<comment type="caution">
    <text evidence="3">The sequence shown here is derived from an EMBL/GenBank/DDBJ whole genome shotgun (WGS) entry which is preliminary data.</text>
</comment>
<evidence type="ECO:0000256" key="1">
    <source>
        <dbReference type="ARBA" id="ARBA00007613"/>
    </source>
</evidence>
<accession>A0A923KJ30</accession>
<dbReference type="GO" id="GO:0015562">
    <property type="term" value="F:efflux transmembrane transporter activity"/>
    <property type="evidence" value="ECO:0007669"/>
    <property type="project" value="InterPro"/>
</dbReference>
<dbReference type="InterPro" id="IPR003423">
    <property type="entry name" value="OMP_efflux"/>
</dbReference>
<gene>
    <name evidence="3" type="ORF">H8K32_16285</name>
</gene>
<keyword evidence="2" id="KW-0732">Signal</keyword>
<organism evidence="3 4">
    <name type="scientific">Undibacterium jejuense</name>
    <dbReference type="NCBI Taxonomy" id="1344949"/>
    <lineage>
        <taxon>Bacteria</taxon>
        <taxon>Pseudomonadati</taxon>
        <taxon>Pseudomonadota</taxon>
        <taxon>Betaproteobacteria</taxon>
        <taxon>Burkholderiales</taxon>
        <taxon>Oxalobacteraceae</taxon>
        <taxon>Undibacterium</taxon>
    </lineage>
</organism>
<keyword evidence="2" id="KW-0472">Membrane</keyword>
<sequence>MQSQVRGTGGVLALSLLISGCAVGPNFNAPAAPVNSDQYSYTGKAKVTETVKANTFAGQSQKLSSGQDIPAAWWEVFHSEALDKLIRESLKHNPTLASAQAALRQAQENYNSQADSVLYPSVTGNLGAQRQHASAVSTNVPGGKVLNLYNASVNVSYSVDVFGANKRGLESVQAGVDYQRYQLEATYLTLTANVVTTAIREASLRSQLQATQEILEAQTSQLNVIEKQFTVGAIPKASLLAQRNLVAQTRASLPALQKSVDQTRNQLAVLAGKLPGDADLPEFSLDNLQLPQELPVSVPSALVRQRPDILAVESLLHQASAQVGVATANQYPQFSLTGSYGYSSTDSSKLFNNSMSFWSVGGGLVAPIFNAGALSAKRRASEAAYDQAAAQYRSTVLSAFQNVADTLRALELDAQTLKQQAEVEALAKDTLELTMKQYKLGGVSSLTLLDAKRTYQSARINLVQAQANRYADTAALFQAMGGGWWNRPELADISRTDGTTEKALPSAQ</sequence>
<dbReference type="SUPFAM" id="SSF56954">
    <property type="entry name" value="Outer membrane efflux proteins (OEP)"/>
    <property type="match status" value="1"/>
</dbReference>
<dbReference type="PROSITE" id="PS51257">
    <property type="entry name" value="PROKAR_LIPOPROTEIN"/>
    <property type="match status" value="1"/>
</dbReference>
<dbReference type="InterPro" id="IPR010131">
    <property type="entry name" value="MdtP/NodT-like"/>
</dbReference>
<dbReference type="Gene3D" id="1.20.1600.10">
    <property type="entry name" value="Outer membrane efflux proteins (OEP)"/>
    <property type="match status" value="1"/>
</dbReference>
<dbReference type="EMBL" id="JACOFV010000016">
    <property type="protein sequence ID" value="MBC3863667.1"/>
    <property type="molecule type" value="Genomic_DNA"/>
</dbReference>
<comment type="subcellular location">
    <subcellularLocation>
        <location evidence="2">Cell membrane</location>
        <topology evidence="2">Lipid-anchor</topology>
    </subcellularLocation>
</comment>
<keyword evidence="2" id="KW-1134">Transmembrane beta strand</keyword>
<dbReference type="PANTHER" id="PTHR30203">
    <property type="entry name" value="OUTER MEMBRANE CATION EFFLUX PROTEIN"/>
    <property type="match status" value="1"/>
</dbReference>
<dbReference type="Gene3D" id="2.20.200.10">
    <property type="entry name" value="Outer membrane efflux proteins (OEP)"/>
    <property type="match status" value="1"/>
</dbReference>
<dbReference type="GO" id="GO:0005886">
    <property type="term" value="C:plasma membrane"/>
    <property type="evidence" value="ECO:0007669"/>
    <property type="project" value="UniProtKB-SubCell"/>
</dbReference>
<keyword evidence="2" id="KW-0812">Transmembrane</keyword>
<comment type="similarity">
    <text evidence="1 2">Belongs to the outer membrane factor (OMF) (TC 1.B.17) family.</text>
</comment>
<dbReference type="NCBIfam" id="TIGR01845">
    <property type="entry name" value="outer_NodT"/>
    <property type="match status" value="1"/>
</dbReference>
<reference evidence="3" key="1">
    <citation type="submission" date="2020-08" db="EMBL/GenBank/DDBJ databases">
        <title>Novel species isolated from subtropical streams in China.</title>
        <authorList>
            <person name="Lu H."/>
        </authorList>
    </citation>
    <scope>NUCLEOTIDE SEQUENCE</scope>
    <source>
        <strain evidence="3">KACC 12607</strain>
    </source>
</reference>
<evidence type="ECO:0000313" key="3">
    <source>
        <dbReference type="EMBL" id="MBC3863667.1"/>
    </source>
</evidence>
<evidence type="ECO:0000313" key="4">
    <source>
        <dbReference type="Proteomes" id="UP000634011"/>
    </source>
</evidence>
<feature type="chain" id="PRO_5038160061" evidence="2">
    <location>
        <begin position="32"/>
        <end position="508"/>
    </location>
</feature>
<dbReference type="Pfam" id="PF02321">
    <property type="entry name" value="OEP"/>
    <property type="match status" value="2"/>
</dbReference>